<dbReference type="STRING" id="1129794.C427_5610"/>
<proteinExistence type="predicted"/>
<evidence type="ECO:0000256" key="1">
    <source>
        <dbReference type="SAM" id="Phobius"/>
    </source>
</evidence>
<dbReference type="PATRIC" id="fig|1129794.4.peg.5587"/>
<dbReference type="InterPro" id="IPR050640">
    <property type="entry name" value="Bact_2-comp_sensor_kinase"/>
</dbReference>
<accession>K6ZLN6</accession>
<keyword evidence="1" id="KW-0472">Membrane</keyword>
<keyword evidence="1" id="KW-1133">Transmembrane helix</keyword>
<feature type="transmembrane region" description="Helical" evidence="1">
    <location>
        <begin position="42"/>
        <end position="59"/>
    </location>
</feature>
<dbReference type="Gene3D" id="3.30.565.10">
    <property type="entry name" value="Histidine kinase-like ATPase, C-terminal domain"/>
    <property type="match status" value="1"/>
</dbReference>
<gene>
    <name evidence="3" type="ORF">C427_5610</name>
</gene>
<dbReference type="AlphaFoldDB" id="K6ZLN6"/>
<name>K6ZLN6_9ALTE</name>
<dbReference type="HOGENOM" id="CLU_020473_2_2_6"/>
<dbReference type="GO" id="GO:0016020">
    <property type="term" value="C:membrane"/>
    <property type="evidence" value="ECO:0007669"/>
    <property type="project" value="InterPro"/>
</dbReference>
<organism evidence="3 4">
    <name type="scientific">Paraglaciecola psychrophila 170</name>
    <dbReference type="NCBI Taxonomy" id="1129794"/>
    <lineage>
        <taxon>Bacteria</taxon>
        <taxon>Pseudomonadati</taxon>
        <taxon>Pseudomonadota</taxon>
        <taxon>Gammaproteobacteria</taxon>
        <taxon>Alteromonadales</taxon>
        <taxon>Alteromonadaceae</taxon>
        <taxon>Paraglaciecola</taxon>
    </lineage>
</organism>
<evidence type="ECO:0000313" key="3">
    <source>
        <dbReference type="EMBL" id="AGH47704.1"/>
    </source>
</evidence>
<dbReference type="PANTHER" id="PTHR34220">
    <property type="entry name" value="SENSOR HISTIDINE KINASE YPDA"/>
    <property type="match status" value="1"/>
</dbReference>
<keyword evidence="4" id="KW-1185">Reference proteome</keyword>
<evidence type="ECO:0000259" key="2">
    <source>
        <dbReference type="Pfam" id="PF06580"/>
    </source>
</evidence>
<sequence>MSLYWGLTLIEITLMVNNYTFDLEAFFVACEHLFASPLHMDLLVYAAIASLGFTMSYYTRAKMQATYNQRLSNQLLKVELQSLKTQLSPHFLFNALNTISGLIRLEQKDNAVKAISELSLMFRKVLENHDIQLISLCNEIKFINSYLIIQKMRFENKLDVDMDISEHSLDVQVPFMLLHTLVENAVQHGSQLESDNNLLKLVITIDDQVLSISLINRVAQHETHQGFGIGLTNCQKRLQHIYGGNYTLICNKTDDSHFETILKLPTGELYA</sequence>
<reference evidence="3 4" key="1">
    <citation type="journal article" date="2013" name="Genome Announc.">
        <title>Complete Genome Sequence of Glaciecola psychrophila Strain 170T.</title>
        <authorList>
            <person name="Yin J."/>
            <person name="Chen J."/>
            <person name="Liu G."/>
            <person name="Yu Y."/>
            <person name="Song L."/>
            <person name="Wang X."/>
            <person name="Qu X."/>
        </authorList>
    </citation>
    <scope>NUCLEOTIDE SEQUENCE [LARGE SCALE GENOMIC DNA]</scope>
    <source>
        <strain evidence="3 4">170</strain>
    </source>
</reference>
<dbReference type="PANTHER" id="PTHR34220:SF7">
    <property type="entry name" value="SENSOR HISTIDINE KINASE YPDA"/>
    <property type="match status" value="1"/>
</dbReference>
<dbReference type="EMBL" id="CP003837">
    <property type="protein sequence ID" value="AGH47704.1"/>
    <property type="molecule type" value="Genomic_DNA"/>
</dbReference>
<feature type="domain" description="Signal transduction histidine kinase internal region" evidence="2">
    <location>
        <begin position="79"/>
        <end position="158"/>
    </location>
</feature>
<dbReference type="SUPFAM" id="SSF55874">
    <property type="entry name" value="ATPase domain of HSP90 chaperone/DNA topoisomerase II/histidine kinase"/>
    <property type="match status" value="1"/>
</dbReference>
<dbReference type="Proteomes" id="UP000011864">
    <property type="component" value="Chromosome"/>
</dbReference>
<dbReference type="InterPro" id="IPR036890">
    <property type="entry name" value="HATPase_C_sf"/>
</dbReference>
<dbReference type="InterPro" id="IPR010559">
    <property type="entry name" value="Sig_transdc_His_kin_internal"/>
</dbReference>
<dbReference type="eggNOG" id="COG2972">
    <property type="taxonomic scope" value="Bacteria"/>
</dbReference>
<dbReference type="KEGG" id="gps:C427_5610"/>
<dbReference type="OrthoDB" id="2514702at2"/>
<dbReference type="GO" id="GO:0000155">
    <property type="term" value="F:phosphorelay sensor kinase activity"/>
    <property type="evidence" value="ECO:0007669"/>
    <property type="project" value="InterPro"/>
</dbReference>
<dbReference type="Pfam" id="PF06580">
    <property type="entry name" value="His_kinase"/>
    <property type="match status" value="1"/>
</dbReference>
<protein>
    <recommendedName>
        <fullName evidence="2">Signal transduction histidine kinase internal region domain-containing protein</fullName>
    </recommendedName>
</protein>
<evidence type="ECO:0000313" key="4">
    <source>
        <dbReference type="Proteomes" id="UP000011864"/>
    </source>
</evidence>
<keyword evidence="1" id="KW-0812">Transmembrane</keyword>